<feature type="domain" description="DUF6443" evidence="1">
    <location>
        <begin position="90"/>
        <end position="215"/>
    </location>
</feature>
<dbReference type="InterPro" id="IPR050708">
    <property type="entry name" value="T6SS_VgrG/RHS"/>
</dbReference>
<dbReference type="Gene3D" id="2.180.10.10">
    <property type="entry name" value="RHS repeat-associated core"/>
    <property type="match status" value="1"/>
</dbReference>
<dbReference type="Pfam" id="PF20041">
    <property type="entry name" value="DUF6443"/>
    <property type="match status" value="1"/>
</dbReference>
<dbReference type="RefSeq" id="WP_073066471.1">
    <property type="nucleotide sequence ID" value="NZ_FQWT01000008.1"/>
</dbReference>
<organism evidence="2 3">
    <name type="scientific">Chryseobacterium oranimense</name>
    <dbReference type="NCBI Taxonomy" id="421058"/>
    <lineage>
        <taxon>Bacteria</taxon>
        <taxon>Pseudomonadati</taxon>
        <taxon>Bacteroidota</taxon>
        <taxon>Flavobacteriia</taxon>
        <taxon>Flavobacteriales</taxon>
        <taxon>Weeksellaceae</taxon>
        <taxon>Chryseobacterium group</taxon>
        <taxon>Chryseobacterium</taxon>
    </lineage>
</organism>
<keyword evidence="3" id="KW-1185">Reference proteome</keyword>
<name>A0A1M5WQR9_9FLAO</name>
<sequence>MHKKIYISIGLVLGMYHYGQVVLNSPPAPNTEKADPQSIRMLPGFSFNSVSGTFRAYIGGSSSNNPGNTYTPVTVDYSTNISNTENYIYTRQYLVPTEVSNGSLQQIQSIQFFDGLRRPKQSVSIKSTPTGKDLVIHIPYDGFGRQVDSWLPVPMSSQNGNIQSEVESSANTYYQGNGINDSFPFSHKNLENSPLDRLLSQKNPGTDWQNKPVTFGYDTNTTGEVKKYTTTTSWVDGATSSELNASGTYGEAQLYKNTVIDEDNNKTIEYKNDKGQIILVRKVISSSENVDTYYVYNEYDQLAFVIPPLASASASISAAVLDHLCYQYKYDGRNRLVEKKLPGKGAEQMVYNKKGQIILYRDIVLKNGIPNFTADNSWAFTKYDQFGRIVYTGISRDGTSRQNIQTSIDNQPAGISYETRGGNLVLNGINTGYGNVSYPTSIDKVLTVNYYDTYPQDAPAIPATILGKEVLPQDVQSSNVSTKGLSTASYVKNVENDNWTKTYTYYDKKGRAISAYSVNHLGGYTKTESFLKFSGVPEYTLTEHKRAADGTKVNIKETFEYDHQERLVRHWHQVNGGAQELLAENLYNDLGQIQTKNVGNTTGSALQNVKYAYNIRGWLTKVNEPSDLQNKLFAYELRYNRPDSQFSGSARYNGNISQMSWITQSDAVMRNYSYEYDPLNRLKEGRFWDAMNLDKGEYYEQLTYDLNGNIKTLLRRGRQLPGYTAPEVMDNLEYHYENGEQSNKLAYLKEIGTGNALSGYPLSSGSTGSTIIYDLNGNMTVQQDKSISSIQYNYLNLPEKITQNSKVTDYTYRADGIKVKKIFGTDTTDYLDGFQYENSTLKFLPTSEGYFNFETGKYVYNYIDHLGNVRLSYFKNASGAEIIEESNYYPFGLKHEGYNVFSGNPAYKYKYNGKELQETGMYDYGARMYIADLGRWGVVDPLAETSRRWNPYTYAYNNPIRFVDPDGMLAMPPEGSGGFNIGQIWTDSYGSWVRVNEGWESITKGQPSIVDEILLTGKADGGYVNGDMIYNDKNTSGYKFISTGYNKNGDYAGFESNLSLIHTAYTNNTGSGALPLAFDVGGEASILSSNISVRLGTENNNFSGNANGSIWSINANAAGGAFTGEGDRFGVLFDGNIGAQVLKGEISGSLKLFGVNFKGTLGGTVVSAHIGGTAGAYLDNNSGTFNIQLQENIGLGLGEKGAVEIQIPVPFISN</sequence>
<dbReference type="Proteomes" id="UP000184047">
    <property type="component" value="Unassembled WGS sequence"/>
</dbReference>
<dbReference type="InterPro" id="IPR045619">
    <property type="entry name" value="DUF6443"/>
</dbReference>
<reference evidence="3" key="1">
    <citation type="submission" date="2016-11" db="EMBL/GenBank/DDBJ databases">
        <authorList>
            <person name="Varghese N."/>
            <person name="Submissions S."/>
        </authorList>
    </citation>
    <scope>NUCLEOTIDE SEQUENCE [LARGE SCALE GENOMIC DNA]</scope>
    <source>
        <strain evidence="3">DSM 19055</strain>
    </source>
</reference>
<dbReference type="PANTHER" id="PTHR32305:SF15">
    <property type="entry name" value="PROTEIN RHSA-RELATED"/>
    <property type="match status" value="1"/>
</dbReference>
<dbReference type="OrthoDB" id="2972467at2"/>
<gene>
    <name evidence="2" type="ORF">SAMN05421866_4169</name>
</gene>
<evidence type="ECO:0000313" key="2">
    <source>
        <dbReference type="EMBL" id="SHH89484.1"/>
    </source>
</evidence>
<evidence type="ECO:0000259" key="1">
    <source>
        <dbReference type="Pfam" id="PF20041"/>
    </source>
</evidence>
<dbReference type="EMBL" id="FQWT01000008">
    <property type="protein sequence ID" value="SHH89484.1"/>
    <property type="molecule type" value="Genomic_DNA"/>
</dbReference>
<accession>A0A1M5WQR9</accession>
<dbReference type="NCBIfam" id="TIGR03696">
    <property type="entry name" value="Rhs_assc_core"/>
    <property type="match status" value="1"/>
</dbReference>
<dbReference type="AlphaFoldDB" id="A0A1M5WQR9"/>
<dbReference type="STRING" id="421058.SAMN05421866_4169"/>
<dbReference type="InterPro" id="IPR022385">
    <property type="entry name" value="Rhs_assc_core"/>
</dbReference>
<evidence type="ECO:0000313" key="3">
    <source>
        <dbReference type="Proteomes" id="UP000184047"/>
    </source>
</evidence>
<protein>
    <submittedName>
        <fullName evidence="2">RHS repeat-associated core domain-containing protein</fullName>
    </submittedName>
</protein>
<proteinExistence type="predicted"/>
<dbReference type="PANTHER" id="PTHR32305">
    <property type="match status" value="1"/>
</dbReference>